<reference evidence="11 12" key="1">
    <citation type="submission" date="2021-06" db="EMBL/GenBank/DDBJ databases">
        <title>A haploid diamondback moth (Plutella xylostella L.) genome assembly resolves 31 chromosomes and identifies a diamide resistance mutation.</title>
        <authorList>
            <person name="Ward C.M."/>
            <person name="Perry K.D."/>
            <person name="Baker G."/>
            <person name="Powis K."/>
            <person name="Heckel D.G."/>
            <person name="Baxter S.W."/>
        </authorList>
    </citation>
    <scope>NUCLEOTIDE SEQUENCE [LARGE SCALE GENOMIC DNA]</scope>
    <source>
        <strain evidence="11 12">LV</strain>
        <tissue evidence="11">Single pupa</tissue>
    </source>
</reference>
<dbReference type="Pfam" id="PF12018">
    <property type="entry name" value="FAP206"/>
    <property type="match status" value="1"/>
</dbReference>
<comment type="similarity">
    <text evidence="2">Belongs to the CFAP206 family.</text>
</comment>
<evidence type="ECO:0000256" key="3">
    <source>
        <dbReference type="ARBA" id="ARBA00021602"/>
    </source>
</evidence>
<protein>
    <recommendedName>
        <fullName evidence="3">Cilia- and flagella-associated protein 206</fullName>
    </recommendedName>
</protein>
<proteinExistence type="inferred from homology"/>
<evidence type="ECO:0000256" key="8">
    <source>
        <dbReference type="ARBA" id="ARBA00023273"/>
    </source>
</evidence>
<keyword evidence="6" id="KW-0969">Cilium</keyword>
<feature type="region of interest" description="Disordered" evidence="10">
    <location>
        <begin position="379"/>
        <end position="415"/>
    </location>
</feature>
<comment type="caution">
    <text evidence="11">The sequence shown here is derived from an EMBL/GenBank/DDBJ whole genome shotgun (WGS) entry which is preliminary data.</text>
</comment>
<gene>
    <name evidence="11" type="ORF">JYU34_019668</name>
</gene>
<evidence type="ECO:0000256" key="9">
    <source>
        <dbReference type="ARBA" id="ARBA00045321"/>
    </source>
</evidence>
<accession>A0ABQ7PX98</accession>
<evidence type="ECO:0000256" key="5">
    <source>
        <dbReference type="ARBA" id="ARBA00022794"/>
    </source>
</evidence>
<evidence type="ECO:0000256" key="6">
    <source>
        <dbReference type="ARBA" id="ARBA00023069"/>
    </source>
</evidence>
<feature type="compositionally biased region" description="Polar residues" evidence="10">
    <location>
        <begin position="398"/>
        <end position="415"/>
    </location>
</feature>
<feature type="non-terminal residue" evidence="11">
    <location>
        <position position="1"/>
    </location>
</feature>
<comment type="subcellular location">
    <subcellularLocation>
        <location evidence="1">Cytoplasm</location>
        <location evidence="1">Cytoskeleton</location>
        <location evidence="1">Cilium axoneme</location>
    </subcellularLocation>
</comment>
<keyword evidence="7" id="KW-0206">Cytoskeleton</keyword>
<dbReference type="Proteomes" id="UP000823941">
    <property type="component" value="Chromosome 26"/>
</dbReference>
<comment type="function">
    <text evidence="9">Essential for sperm motility and is involved in the regulation of the beating frequency of motile cilia on the epithelial cells of the respiratory tract. Required for the establishment of radial spokes in sperm flagella.</text>
</comment>
<feature type="compositionally biased region" description="Pro residues" evidence="10">
    <location>
        <begin position="379"/>
        <end position="388"/>
    </location>
</feature>
<organism evidence="11 12">
    <name type="scientific">Plutella xylostella</name>
    <name type="common">Diamondback moth</name>
    <name type="synonym">Plutella maculipennis</name>
    <dbReference type="NCBI Taxonomy" id="51655"/>
    <lineage>
        <taxon>Eukaryota</taxon>
        <taxon>Metazoa</taxon>
        <taxon>Ecdysozoa</taxon>
        <taxon>Arthropoda</taxon>
        <taxon>Hexapoda</taxon>
        <taxon>Insecta</taxon>
        <taxon>Pterygota</taxon>
        <taxon>Neoptera</taxon>
        <taxon>Endopterygota</taxon>
        <taxon>Lepidoptera</taxon>
        <taxon>Glossata</taxon>
        <taxon>Ditrysia</taxon>
        <taxon>Yponomeutoidea</taxon>
        <taxon>Plutellidae</taxon>
        <taxon>Plutella</taxon>
    </lineage>
</organism>
<dbReference type="PANTHER" id="PTHR21442">
    <property type="entry name" value="CILIA- AND FLAGELLA-ASSOCIATED PROTEIN 206"/>
    <property type="match status" value="1"/>
</dbReference>
<evidence type="ECO:0000256" key="7">
    <source>
        <dbReference type="ARBA" id="ARBA00023212"/>
    </source>
</evidence>
<keyword evidence="12" id="KW-1185">Reference proteome</keyword>
<evidence type="ECO:0000313" key="12">
    <source>
        <dbReference type="Proteomes" id="UP000823941"/>
    </source>
</evidence>
<dbReference type="InterPro" id="IPR021897">
    <property type="entry name" value="FAP206"/>
</dbReference>
<keyword evidence="8" id="KW-0966">Cell projection</keyword>
<keyword evidence="4" id="KW-0963">Cytoplasm</keyword>
<evidence type="ECO:0000256" key="4">
    <source>
        <dbReference type="ARBA" id="ARBA00022490"/>
    </source>
</evidence>
<sequence>RGVRLAPPPGLTEAECELVFSWLCLARQHERGLVRLQQRLQRGSCSAGRLLARHADALRATHAAVKYRTAVPRATVFPLFSRVWASWRAMRGAAAAARALLRRWAALAAAHDQLEPPHDLIDNMLDGARVLSDEERASGELSTRERLRLGALPHHAPWDHTKDVKYQGFCAMCLCVGALIPSNVKVGTVRHGSARYGFCSVDMAEVFSKDPQRYINEVLDYARNHPALIDLLDLYEELDKVKHIEKLVEHYEVKPKTESKEVQTELHPVPSRVDADYSWNLWEHKRRACAAATMVLCATHSTQTVHSHWRAEAAAQAAPARPAAVQTRRDAAAATGPALRYLSLEGRWGRPPWVDYMPPPEEGQKLKVLPMEACVPGCPPPPAPPAAPASPSLGEGEGSSTMSEALPEQSHTSLV</sequence>
<evidence type="ECO:0000256" key="10">
    <source>
        <dbReference type="SAM" id="MobiDB-lite"/>
    </source>
</evidence>
<dbReference type="PANTHER" id="PTHR21442:SF0">
    <property type="entry name" value="CILIA- AND FLAGELLA-ASSOCIATED PROTEIN 206"/>
    <property type="match status" value="1"/>
</dbReference>
<evidence type="ECO:0000313" key="11">
    <source>
        <dbReference type="EMBL" id="KAG7297611.1"/>
    </source>
</evidence>
<evidence type="ECO:0000256" key="1">
    <source>
        <dbReference type="ARBA" id="ARBA00004430"/>
    </source>
</evidence>
<keyword evidence="5" id="KW-0970">Cilium biogenesis/degradation</keyword>
<dbReference type="EMBL" id="JAHIBW010000026">
    <property type="protein sequence ID" value="KAG7297611.1"/>
    <property type="molecule type" value="Genomic_DNA"/>
</dbReference>
<evidence type="ECO:0000256" key="2">
    <source>
        <dbReference type="ARBA" id="ARBA00010500"/>
    </source>
</evidence>
<name>A0ABQ7PX98_PLUXY</name>